<proteinExistence type="predicted"/>
<dbReference type="Pfam" id="PF00583">
    <property type="entry name" value="Acetyltransf_1"/>
    <property type="match status" value="1"/>
</dbReference>
<evidence type="ECO:0000313" key="5">
    <source>
        <dbReference type="EMBL" id="KAL2814702.1"/>
    </source>
</evidence>
<dbReference type="Gene3D" id="3.40.630.30">
    <property type="match status" value="1"/>
</dbReference>
<name>A0ABR4HGT9_9EURO</name>
<accession>A0ABR4HGT9</accession>
<protein>
    <submittedName>
        <fullName evidence="5">Acyl-CoA N-acyltransferase</fullName>
    </submittedName>
</protein>
<evidence type="ECO:0000259" key="4">
    <source>
        <dbReference type="PROSITE" id="PS51186"/>
    </source>
</evidence>
<feature type="domain" description="N-acetyltransferase" evidence="4">
    <location>
        <begin position="1"/>
        <end position="137"/>
    </location>
</feature>
<comment type="caution">
    <text evidence="5">The sequence shown here is derived from an EMBL/GenBank/DDBJ whole genome shotgun (WGS) entry which is preliminary data.</text>
</comment>
<dbReference type="PANTHER" id="PTHR43877">
    <property type="entry name" value="AMINOALKYLPHOSPHONATE N-ACETYLTRANSFERASE-RELATED-RELATED"/>
    <property type="match status" value="1"/>
</dbReference>
<feature type="compositionally biased region" description="Low complexity" evidence="3">
    <location>
        <begin position="25"/>
        <end position="39"/>
    </location>
</feature>
<organism evidence="5 6">
    <name type="scientific">Aspergillus cavernicola</name>
    <dbReference type="NCBI Taxonomy" id="176166"/>
    <lineage>
        <taxon>Eukaryota</taxon>
        <taxon>Fungi</taxon>
        <taxon>Dikarya</taxon>
        <taxon>Ascomycota</taxon>
        <taxon>Pezizomycotina</taxon>
        <taxon>Eurotiomycetes</taxon>
        <taxon>Eurotiomycetidae</taxon>
        <taxon>Eurotiales</taxon>
        <taxon>Aspergillaceae</taxon>
        <taxon>Aspergillus</taxon>
        <taxon>Aspergillus subgen. Nidulantes</taxon>
    </lineage>
</organism>
<dbReference type="InterPro" id="IPR050832">
    <property type="entry name" value="Bact_Acetyltransf"/>
</dbReference>
<gene>
    <name evidence="5" type="ORF">BDW59DRAFT_154190</name>
</gene>
<reference evidence="5 6" key="1">
    <citation type="submission" date="2024-07" db="EMBL/GenBank/DDBJ databases">
        <title>Section-level genome sequencing and comparative genomics of Aspergillus sections Usti and Cavernicolus.</title>
        <authorList>
            <consortium name="Lawrence Berkeley National Laboratory"/>
            <person name="Nybo J.L."/>
            <person name="Vesth T.C."/>
            <person name="Theobald S."/>
            <person name="Frisvad J.C."/>
            <person name="Larsen T.O."/>
            <person name="Kjaerboelling I."/>
            <person name="Rothschild-Mancinelli K."/>
            <person name="Lyhne E.K."/>
            <person name="Kogle M.E."/>
            <person name="Barry K."/>
            <person name="Clum A."/>
            <person name="Na H."/>
            <person name="Ledsgaard L."/>
            <person name="Lin J."/>
            <person name="Lipzen A."/>
            <person name="Kuo A."/>
            <person name="Riley R."/>
            <person name="Mondo S."/>
            <person name="LaButti K."/>
            <person name="Haridas S."/>
            <person name="Pangalinan J."/>
            <person name="Salamov A.A."/>
            <person name="Simmons B.A."/>
            <person name="Magnuson J.K."/>
            <person name="Chen J."/>
            <person name="Drula E."/>
            <person name="Henrissat B."/>
            <person name="Wiebenga A."/>
            <person name="Lubbers R.J."/>
            <person name="Gomes A.C."/>
            <person name="Makela M.R."/>
            <person name="Stajich J."/>
            <person name="Grigoriev I.V."/>
            <person name="Mortensen U.H."/>
            <person name="De vries R.P."/>
            <person name="Baker S.E."/>
            <person name="Andersen M.R."/>
        </authorList>
    </citation>
    <scope>NUCLEOTIDE SEQUENCE [LARGE SCALE GENOMIC DNA]</scope>
    <source>
        <strain evidence="5 6">CBS 600.67</strain>
    </source>
</reference>
<keyword evidence="6" id="KW-1185">Reference proteome</keyword>
<dbReference type="EMBL" id="JBFXLS010000121">
    <property type="protein sequence ID" value="KAL2814702.1"/>
    <property type="molecule type" value="Genomic_DNA"/>
</dbReference>
<dbReference type="InterPro" id="IPR000182">
    <property type="entry name" value="GNAT_dom"/>
</dbReference>
<dbReference type="Proteomes" id="UP001610335">
    <property type="component" value="Unassembled WGS sequence"/>
</dbReference>
<dbReference type="SUPFAM" id="SSF55729">
    <property type="entry name" value="Acyl-CoA N-acyltransferases (Nat)"/>
    <property type="match status" value="1"/>
</dbReference>
<dbReference type="PANTHER" id="PTHR43877:SF2">
    <property type="entry name" value="AMINOALKYLPHOSPHONATE N-ACETYLTRANSFERASE-RELATED"/>
    <property type="match status" value="1"/>
</dbReference>
<evidence type="ECO:0000256" key="1">
    <source>
        <dbReference type="ARBA" id="ARBA00022679"/>
    </source>
</evidence>
<feature type="region of interest" description="Disordered" evidence="3">
    <location>
        <begin position="18"/>
        <end position="39"/>
    </location>
</feature>
<keyword evidence="1" id="KW-0808">Transferase</keyword>
<sequence>MLSDYNELLKTHDVFVLQEEPSPSPTTTDATTPTITTSTGSTGRKILGSIILNTDNESNSIQINNLVVDPTAQGRGYGRLLMEFAEERARVQGRTAVTLFTNVKMYENLGLYMKLGFVETGRRVEDGYERVFFWKDL</sequence>
<dbReference type="CDD" id="cd04301">
    <property type="entry name" value="NAT_SF"/>
    <property type="match status" value="1"/>
</dbReference>
<evidence type="ECO:0000313" key="6">
    <source>
        <dbReference type="Proteomes" id="UP001610335"/>
    </source>
</evidence>
<dbReference type="PROSITE" id="PS51186">
    <property type="entry name" value="GNAT"/>
    <property type="match status" value="1"/>
</dbReference>
<keyword evidence="2" id="KW-0012">Acyltransferase</keyword>
<evidence type="ECO:0000256" key="3">
    <source>
        <dbReference type="SAM" id="MobiDB-lite"/>
    </source>
</evidence>
<evidence type="ECO:0000256" key="2">
    <source>
        <dbReference type="ARBA" id="ARBA00023315"/>
    </source>
</evidence>
<dbReference type="InterPro" id="IPR016181">
    <property type="entry name" value="Acyl_CoA_acyltransferase"/>
</dbReference>